<gene>
    <name evidence="2" type="ORF">MNBD_BACTEROID07-1143</name>
</gene>
<dbReference type="Pfam" id="PF13385">
    <property type="entry name" value="Laminin_G_3"/>
    <property type="match status" value="1"/>
</dbReference>
<dbReference type="EMBL" id="UOET01000398">
    <property type="protein sequence ID" value="VAW29664.1"/>
    <property type="molecule type" value="Genomic_DNA"/>
</dbReference>
<feature type="domain" description="Ig-like" evidence="1">
    <location>
        <begin position="555"/>
        <end position="634"/>
    </location>
</feature>
<name>A0A3B0VCW6_9ZZZZ</name>
<protein>
    <recommendedName>
        <fullName evidence="1">Ig-like domain-containing protein</fullName>
    </recommendedName>
</protein>
<dbReference type="CDD" id="cd00110">
    <property type="entry name" value="LamG"/>
    <property type="match status" value="1"/>
</dbReference>
<organism evidence="2">
    <name type="scientific">hydrothermal vent metagenome</name>
    <dbReference type="NCBI Taxonomy" id="652676"/>
    <lineage>
        <taxon>unclassified sequences</taxon>
        <taxon>metagenomes</taxon>
        <taxon>ecological metagenomes</taxon>
    </lineage>
</organism>
<dbReference type="InterPro" id="IPR026444">
    <property type="entry name" value="Secre_tail"/>
</dbReference>
<dbReference type="Gene3D" id="2.60.120.200">
    <property type="match status" value="1"/>
</dbReference>
<accession>A0A3B0VCW6</accession>
<dbReference type="PROSITE" id="PS50835">
    <property type="entry name" value="IG_LIKE"/>
    <property type="match status" value="1"/>
</dbReference>
<evidence type="ECO:0000259" key="1">
    <source>
        <dbReference type="PROSITE" id="PS50835"/>
    </source>
</evidence>
<dbReference type="Gene3D" id="2.60.40.10">
    <property type="entry name" value="Immunoglobulins"/>
    <property type="match status" value="1"/>
</dbReference>
<dbReference type="NCBIfam" id="TIGR04183">
    <property type="entry name" value="Por_Secre_tail"/>
    <property type="match status" value="1"/>
</dbReference>
<dbReference type="InterPro" id="IPR013320">
    <property type="entry name" value="ConA-like_dom_sf"/>
</dbReference>
<sequence length="1033" mass="115420">MRQLLILVFSLIFNLSFAQQISIPRVSKMPDIPQPFEMRNWKQVATQYDKLVFNMNVSGQYLPLATVFNNTTNYPNHPGLAIQSYVGTNSLPGKEAINVIPAVVGATLVGIDKSDQYGYNWPLLCEEYFNRRPAEDVYLNSPVASSGHDWWYETMPNVFFYQLNYFYPHTGDFDHQVTTLADRWLEAVKAMGGSTTPWHKPYMNYRAFNLATMTPLETGVKEPEAAGAIGWILYQAFEITGDNKYRIGAELSLDFLSSWGENPSYEIQLPYGVYIAARMNAEQGTEYNIEKMINWCFDRGNLRGWGVITGNWGGKDIDGLIGEVNTSAPDYVFNMNSLEQVGALVPAVRYDDRFATSIAKWVLNVANASRFYYSEFLPDNMQDNKAWTTKYDTNSVIAYEALREKNTGPYGTGDAVKGGWAHTNLGLYGSSHVGILGAIIKKTNVEGILQLDLLATDYYHNAAFPTYLYYNPYATNRKVELNLNKSAFDIYDAVSNQVILKNVTGIVQIDVPAKSSVMAVVIPANSKIVYHLNHASVNSVIIDYNTGQKVLNYPPRIIALTAKDSVVAATKTVTFYCTAKDRETTQLKYDWNVDGKSYESADSLVWKAPADTGTVKVICKVTDAGGLTNADTLTIRVVKRINYPPVIEKIKADDRMLAPASSTSVTCFASDPNGDKITYAWKASEGQIDGAGKTITYVAPAKVADVYLACTVADGESAVTDSILILVRNPEQGQIGKLVAYYKFNNNADDITGNGHNGLVTNCTYVDDMRNNEKRAIRFNISTSKVVVPNDKSLNFQDGLTVSFWLKINRFFDHESYLVSHGNWITRWKISLTNKHIRFTVNGSNGVIDIDSETKLDINKWYHVVSLYNGKDCLVFIDGKLEGYKPFEGQINKTTYDLVLGQSLPDQTGFNFNGIMDNLRIYNYGISYKKVNEIYNSELLSVVEKQALTNQLIVYPNPANNIIHIHFTDIPNREFLISIYSSSGVLLNTTAANTGSKGLIETPFGIQNLKSGVYWVKVGNKHKEAIKPFIISR</sequence>
<dbReference type="AlphaFoldDB" id="A0A3B0VCW6"/>
<reference evidence="2" key="1">
    <citation type="submission" date="2018-06" db="EMBL/GenBank/DDBJ databases">
        <authorList>
            <person name="Zhirakovskaya E."/>
        </authorList>
    </citation>
    <scope>NUCLEOTIDE SEQUENCE</scope>
</reference>
<proteinExistence type="predicted"/>
<dbReference type="InterPro" id="IPR007110">
    <property type="entry name" value="Ig-like_dom"/>
</dbReference>
<dbReference type="Pfam" id="PF18962">
    <property type="entry name" value="Por_Secre_tail"/>
    <property type="match status" value="1"/>
</dbReference>
<dbReference type="InterPro" id="IPR013783">
    <property type="entry name" value="Ig-like_fold"/>
</dbReference>
<dbReference type="InterPro" id="IPR001791">
    <property type="entry name" value="Laminin_G"/>
</dbReference>
<dbReference type="SUPFAM" id="SSF49899">
    <property type="entry name" value="Concanavalin A-like lectins/glucanases"/>
    <property type="match status" value="1"/>
</dbReference>
<evidence type="ECO:0000313" key="2">
    <source>
        <dbReference type="EMBL" id="VAW29664.1"/>
    </source>
</evidence>